<accession>A0AAV6ZH38</accession>
<dbReference type="PANTHER" id="PTHR45901:SF3">
    <property type="entry name" value="LIPOXYGENASE HOMOLOGY DOMAIN-CONTAINING PROTEIN 1"/>
    <property type="match status" value="1"/>
</dbReference>
<evidence type="ECO:0000256" key="1">
    <source>
        <dbReference type="PROSITE-ProRule" id="PRU00152"/>
    </source>
</evidence>
<evidence type="ECO:0000259" key="3">
    <source>
        <dbReference type="PROSITE" id="PS50095"/>
    </source>
</evidence>
<dbReference type="InterPro" id="IPR036392">
    <property type="entry name" value="PLAT/LH2_dom_sf"/>
</dbReference>
<feature type="region of interest" description="Disordered" evidence="2">
    <location>
        <begin position="158"/>
        <end position="182"/>
    </location>
</feature>
<feature type="domain" description="PLAT" evidence="3">
    <location>
        <begin position="283"/>
        <end position="399"/>
    </location>
</feature>
<reference evidence="4" key="1">
    <citation type="thesis" date="2020" institute="ProQuest LLC" country="789 East Eisenhower Parkway, Ann Arbor, MI, USA">
        <title>Comparative Genomics and Chromosome Evolution.</title>
        <authorList>
            <person name="Mudd A.B."/>
        </authorList>
    </citation>
    <scope>NUCLEOTIDE SEQUENCE</scope>
    <source>
        <strain evidence="4">237g6f4</strain>
        <tissue evidence="4">Blood</tissue>
    </source>
</reference>
<sequence length="402" mass="45139">QHITLGGVGHLRIGSTPVTVSSLSSFPFITIFFSDRNATDVFKFSSKNVGDIAAICVGHCPKDGFTGRQPLVDADLVEQVACRVTYGIGPGWHLEYIDVKDETMSKSFRFQCDRWLAKNADDKQIIRELACANNDILDLKERTSYAIVTVTSDEKMPKQGECLDNSRGKKGRSKELMMENSSKKRRFAQNATDVFKFSSKNVGDIAAICVGHCPKDGRKFSPKPDSYWHVKEITVTETELGNQYIFNCNAKIPLRNKRDEYKVFECAKTIESFASRARSLVPVKYEVIIVTGFEKGSGTDANVSLTMYGSNGDSGKHALKQKMRNLFERGKTNRFYIETLDLGEMKKVRVEHDNSGLSPGWLLERVEVTNSATGVTTIFPCGKWLDKKRGDGETWRELYPVY</sequence>
<dbReference type="Gene3D" id="2.60.60.20">
    <property type="entry name" value="PLAT/LH2 domain"/>
    <property type="match status" value="2"/>
</dbReference>
<comment type="caution">
    <text evidence="1">Lacks conserved residue(s) required for the propagation of feature annotation.</text>
</comment>
<feature type="non-terminal residue" evidence="4">
    <location>
        <position position="1"/>
    </location>
</feature>
<evidence type="ECO:0000313" key="5">
    <source>
        <dbReference type="Proteomes" id="UP000824782"/>
    </source>
</evidence>
<dbReference type="CDD" id="cd01756">
    <property type="entry name" value="PLAT_repeat"/>
    <property type="match status" value="1"/>
</dbReference>
<dbReference type="PROSITE" id="PS50095">
    <property type="entry name" value="PLAT"/>
    <property type="match status" value="3"/>
</dbReference>
<proteinExistence type="predicted"/>
<dbReference type="Pfam" id="PF01477">
    <property type="entry name" value="PLAT"/>
    <property type="match status" value="3"/>
</dbReference>
<feature type="domain" description="PLAT" evidence="3">
    <location>
        <begin position="1"/>
        <end position="130"/>
    </location>
</feature>
<feature type="domain" description="PLAT" evidence="3">
    <location>
        <begin position="143"/>
        <end position="266"/>
    </location>
</feature>
<evidence type="ECO:0000313" key="4">
    <source>
        <dbReference type="EMBL" id="KAG8546710.1"/>
    </source>
</evidence>
<protein>
    <recommendedName>
        <fullName evidence="3">PLAT domain-containing protein</fullName>
    </recommendedName>
</protein>
<dbReference type="InterPro" id="IPR001024">
    <property type="entry name" value="PLAT/LH2_dom"/>
</dbReference>
<dbReference type="GO" id="GO:0007605">
    <property type="term" value="P:sensory perception of sound"/>
    <property type="evidence" value="ECO:0007669"/>
    <property type="project" value="TreeGrafter"/>
</dbReference>
<dbReference type="Gene3D" id="2.40.180.10">
    <property type="entry name" value="Catalase core domain"/>
    <property type="match status" value="1"/>
</dbReference>
<dbReference type="SMART" id="SM00308">
    <property type="entry name" value="LH2"/>
    <property type="match status" value="1"/>
</dbReference>
<dbReference type="Proteomes" id="UP000824782">
    <property type="component" value="Unassembled WGS sequence"/>
</dbReference>
<keyword evidence="5" id="KW-1185">Reference proteome</keyword>
<dbReference type="PANTHER" id="PTHR45901">
    <property type="entry name" value="PROTEIN CBG12474"/>
    <property type="match status" value="1"/>
</dbReference>
<dbReference type="SUPFAM" id="SSF49723">
    <property type="entry name" value="Lipase/lipooxygenase domain (PLAT/LH2 domain)"/>
    <property type="match status" value="3"/>
</dbReference>
<dbReference type="EMBL" id="WNYA01000964">
    <property type="protein sequence ID" value="KAG8546710.1"/>
    <property type="molecule type" value="Genomic_DNA"/>
</dbReference>
<dbReference type="InterPro" id="IPR052970">
    <property type="entry name" value="Inner_ear_hair_cell_LOXHD"/>
</dbReference>
<dbReference type="GO" id="GO:0032420">
    <property type="term" value="C:stereocilium"/>
    <property type="evidence" value="ECO:0007669"/>
    <property type="project" value="TreeGrafter"/>
</dbReference>
<name>A0AAV6ZH38_ENGPU</name>
<comment type="caution">
    <text evidence="4">The sequence shown here is derived from an EMBL/GenBank/DDBJ whole genome shotgun (WGS) entry which is preliminary data.</text>
</comment>
<gene>
    <name evidence="4" type="ORF">GDO81_029953</name>
</gene>
<dbReference type="AlphaFoldDB" id="A0AAV6ZH38"/>
<organism evidence="4 5">
    <name type="scientific">Engystomops pustulosus</name>
    <name type="common">Tungara frog</name>
    <name type="synonym">Physalaemus pustulosus</name>
    <dbReference type="NCBI Taxonomy" id="76066"/>
    <lineage>
        <taxon>Eukaryota</taxon>
        <taxon>Metazoa</taxon>
        <taxon>Chordata</taxon>
        <taxon>Craniata</taxon>
        <taxon>Vertebrata</taxon>
        <taxon>Euteleostomi</taxon>
        <taxon>Amphibia</taxon>
        <taxon>Batrachia</taxon>
        <taxon>Anura</taxon>
        <taxon>Neobatrachia</taxon>
        <taxon>Hyloidea</taxon>
        <taxon>Leptodactylidae</taxon>
        <taxon>Leiuperinae</taxon>
        <taxon>Engystomops</taxon>
    </lineage>
</organism>
<evidence type="ECO:0000256" key="2">
    <source>
        <dbReference type="SAM" id="MobiDB-lite"/>
    </source>
</evidence>